<gene>
    <name evidence="1" type="ORF">GXM_00510</name>
</gene>
<dbReference type="KEGG" id="nsh:GXM_00510"/>
<keyword evidence="2" id="KW-1185">Reference proteome</keyword>
<protein>
    <submittedName>
        <fullName evidence="1">Uncharacterized protein</fullName>
    </submittedName>
</protein>
<reference evidence="1 2" key="1">
    <citation type="submission" date="2019-10" db="EMBL/GenBank/DDBJ databases">
        <title>Genomic and transcriptomic insights into the perfect genentic adaptation of a filamentous nitrogen-fixing cyanobacterium to rice fields.</title>
        <authorList>
            <person name="Chen Z."/>
        </authorList>
    </citation>
    <scope>NUCLEOTIDE SEQUENCE [LARGE SCALE GENOMIC DNA]</scope>
    <source>
        <strain evidence="1">CCNUC1</strain>
    </source>
</reference>
<dbReference type="Proteomes" id="UP000326678">
    <property type="component" value="Chromosome Gxm1"/>
</dbReference>
<dbReference type="AlphaFoldDB" id="A0A5P8VRS2"/>
<proteinExistence type="predicted"/>
<name>A0A5P8VRS2_9NOSO</name>
<evidence type="ECO:0000313" key="2">
    <source>
        <dbReference type="Proteomes" id="UP000326678"/>
    </source>
</evidence>
<organism evidence="1 2">
    <name type="scientific">Nostoc sphaeroides CCNUC1</name>
    <dbReference type="NCBI Taxonomy" id="2653204"/>
    <lineage>
        <taxon>Bacteria</taxon>
        <taxon>Bacillati</taxon>
        <taxon>Cyanobacteriota</taxon>
        <taxon>Cyanophyceae</taxon>
        <taxon>Nostocales</taxon>
        <taxon>Nostocaceae</taxon>
        <taxon>Nostoc</taxon>
    </lineage>
</organism>
<accession>A0A5P8VRS2</accession>
<evidence type="ECO:0000313" key="1">
    <source>
        <dbReference type="EMBL" id="QFS43037.1"/>
    </source>
</evidence>
<sequence>MSAIGKSCVKRSGNFYKTSLVSEIRCLRWATPVLIASHL</sequence>
<dbReference type="EMBL" id="CP045226">
    <property type="protein sequence ID" value="QFS43037.1"/>
    <property type="molecule type" value="Genomic_DNA"/>
</dbReference>